<gene>
    <name evidence="1" type="ORF">LA5096_03552</name>
</gene>
<dbReference type="Proteomes" id="UP000049983">
    <property type="component" value="Unassembled WGS sequence"/>
</dbReference>
<evidence type="ECO:0000313" key="2">
    <source>
        <dbReference type="Proteomes" id="UP000049983"/>
    </source>
</evidence>
<proteinExistence type="predicted"/>
<protein>
    <submittedName>
        <fullName evidence="1">Uncharacterized protein</fullName>
    </submittedName>
</protein>
<dbReference type="EMBL" id="CXWC01000011">
    <property type="protein sequence ID" value="CTQ73163.1"/>
    <property type="molecule type" value="Genomic_DNA"/>
</dbReference>
<reference evidence="2" key="1">
    <citation type="submission" date="2015-07" db="EMBL/GenBank/DDBJ databases">
        <authorList>
            <person name="Rodrigo-Torres Lidia"/>
            <person name="Arahal R.David."/>
        </authorList>
    </citation>
    <scope>NUCLEOTIDE SEQUENCE [LARGE SCALE GENOMIC DNA]</scope>
    <source>
        <strain evidence="2">CECT 5096</strain>
    </source>
</reference>
<dbReference type="STRING" id="311410.LA5095_00412"/>
<accession>A0A0M7AHC9</accession>
<sequence length="92" mass="10407">MSRTSVSRARSRQMTSLGIRACHSFFRDPSPRGAEWELPDVTRHIGNRMAQMVPAPNPGILKAGNISVFEFFLDLVIGRKSLLPNARDEQRR</sequence>
<organism evidence="1 2">
    <name type="scientific">Roseibium album</name>
    <dbReference type="NCBI Taxonomy" id="311410"/>
    <lineage>
        <taxon>Bacteria</taxon>
        <taxon>Pseudomonadati</taxon>
        <taxon>Pseudomonadota</taxon>
        <taxon>Alphaproteobacteria</taxon>
        <taxon>Hyphomicrobiales</taxon>
        <taxon>Stappiaceae</taxon>
        <taxon>Roseibium</taxon>
    </lineage>
</organism>
<evidence type="ECO:0000313" key="1">
    <source>
        <dbReference type="EMBL" id="CTQ73163.1"/>
    </source>
</evidence>
<keyword evidence="2" id="KW-1185">Reference proteome</keyword>
<name>A0A0M7AHC9_9HYPH</name>
<dbReference type="AlphaFoldDB" id="A0A0M7AHC9"/>